<reference evidence="2" key="1">
    <citation type="submission" date="2013-10" db="EMBL/GenBank/DDBJ databases">
        <title>The Genome Sequence of Fusobacterium nucleatum CTI-6.</title>
        <authorList>
            <consortium name="The Broad Institute Genomics Platform"/>
            <person name="Earl A."/>
            <person name="Ward D."/>
            <person name="Feldgarden M."/>
            <person name="Gevers D."/>
            <person name="Kostic A."/>
            <person name="Garrett W."/>
            <person name="Young S.K."/>
            <person name="Zeng Q."/>
            <person name="Gargeya S."/>
            <person name="Fitzgerald M."/>
            <person name="Abouelleil A."/>
            <person name="Alvarado L."/>
            <person name="Berlin A.M."/>
            <person name="Chapman S.B."/>
            <person name="Gainer-Dewar J."/>
            <person name="Goldberg J."/>
            <person name="Gnerre S."/>
            <person name="Griggs A."/>
            <person name="Gujja S."/>
            <person name="Hansen M."/>
            <person name="Howarth C."/>
            <person name="Imamovic A."/>
            <person name="Ireland A."/>
            <person name="Larimer J."/>
            <person name="McCowan C."/>
            <person name="Murphy C."/>
            <person name="Pearson M."/>
            <person name="Poon T.W."/>
            <person name="Priest M."/>
            <person name="Roberts A."/>
            <person name="Saif S."/>
            <person name="Shea T."/>
            <person name="Sykes S."/>
            <person name="Wortman J."/>
            <person name="Nusbaum C."/>
            <person name="Birren B."/>
        </authorList>
    </citation>
    <scope>NUCLEOTIDE SEQUENCE [LARGE SCALE GENOMIC DNA]</scope>
    <source>
        <strain evidence="2">CTI-6</strain>
    </source>
</reference>
<evidence type="ECO:0000256" key="1">
    <source>
        <dbReference type="SAM" id="MobiDB-lite"/>
    </source>
</evidence>
<feature type="compositionally biased region" description="Acidic residues" evidence="1">
    <location>
        <begin position="40"/>
        <end position="49"/>
    </location>
</feature>
<dbReference type="PATRIC" id="fig|1316587.3.peg.1708"/>
<dbReference type="AlphaFoldDB" id="U7TRC9"/>
<proteinExistence type="predicted"/>
<organism evidence="2">
    <name type="scientific">Fusobacterium nucleatum CTI-6</name>
    <dbReference type="NCBI Taxonomy" id="1316587"/>
    <lineage>
        <taxon>Bacteria</taxon>
        <taxon>Fusobacteriati</taxon>
        <taxon>Fusobacteriota</taxon>
        <taxon>Fusobacteriia</taxon>
        <taxon>Fusobacteriales</taxon>
        <taxon>Fusobacteriaceae</taxon>
        <taxon>Fusobacterium</taxon>
    </lineage>
</organism>
<gene>
    <name evidence="2" type="ORF">HMPREF1767_01715</name>
</gene>
<protein>
    <submittedName>
        <fullName evidence="2">Uncharacterized protein</fullName>
    </submittedName>
</protein>
<accession>U7TRC9</accession>
<dbReference type="EMBL" id="AXNV01000017">
    <property type="protein sequence ID" value="ERT46928.1"/>
    <property type="molecule type" value="Genomic_DNA"/>
</dbReference>
<comment type="caution">
    <text evidence="2">The sequence shown here is derived from an EMBL/GenBank/DDBJ whole genome shotgun (WGS) entry which is preliminary data.</text>
</comment>
<evidence type="ECO:0000313" key="2">
    <source>
        <dbReference type="EMBL" id="ERT46928.1"/>
    </source>
</evidence>
<name>U7TRC9_FUSNU</name>
<sequence>MKVKFERHYGEYKIGDLADFEKGEELNYILNTETAIIIEDDNPNSENIEENQSSDFGNSEIEEMEETEKENKKNKKVK</sequence>
<feature type="region of interest" description="Disordered" evidence="1">
    <location>
        <begin position="40"/>
        <end position="78"/>
    </location>
</feature>